<dbReference type="Proteomes" id="UP000239504">
    <property type="component" value="Unassembled WGS sequence"/>
</dbReference>
<accession>A0A2S7JZ38</accession>
<dbReference type="CDD" id="cd07341">
    <property type="entry name" value="M56_BlaR1_MecR1_like"/>
    <property type="match status" value="1"/>
</dbReference>
<keyword evidence="2" id="KW-1133">Transmembrane helix</keyword>
<dbReference type="InterPro" id="IPR052173">
    <property type="entry name" value="Beta-lactam_resp_regulator"/>
</dbReference>
<dbReference type="Pfam" id="PF05569">
    <property type="entry name" value="Peptidase_M56"/>
    <property type="match status" value="1"/>
</dbReference>
<dbReference type="EMBL" id="PJCH01000017">
    <property type="protein sequence ID" value="PQA85476.1"/>
    <property type="molecule type" value="Genomic_DNA"/>
</dbReference>
<feature type="coiled-coil region" evidence="1">
    <location>
        <begin position="509"/>
        <end position="547"/>
    </location>
</feature>
<keyword evidence="2" id="KW-0812">Transmembrane</keyword>
<feature type="transmembrane region" description="Helical" evidence="2">
    <location>
        <begin position="301"/>
        <end position="325"/>
    </location>
</feature>
<keyword evidence="1" id="KW-0175">Coiled coil</keyword>
<dbReference type="OrthoDB" id="1628901at2"/>
<evidence type="ECO:0000313" key="5">
    <source>
        <dbReference type="Proteomes" id="UP000239504"/>
    </source>
</evidence>
<proteinExistence type="predicted"/>
<evidence type="ECO:0000256" key="2">
    <source>
        <dbReference type="SAM" id="Phobius"/>
    </source>
</evidence>
<reference evidence="4 5" key="1">
    <citation type="submission" date="2017-12" db="EMBL/GenBank/DDBJ databases">
        <authorList>
            <person name="Hurst M.R.H."/>
        </authorList>
    </citation>
    <scope>NUCLEOTIDE SEQUENCE [LARGE SCALE GENOMIC DNA]</scope>
    <source>
        <strain evidence="4 5">SY-3-19</strain>
    </source>
</reference>
<keyword evidence="5" id="KW-1185">Reference proteome</keyword>
<feature type="transmembrane region" description="Helical" evidence="2">
    <location>
        <begin position="34"/>
        <end position="53"/>
    </location>
</feature>
<evidence type="ECO:0000256" key="1">
    <source>
        <dbReference type="SAM" id="Coils"/>
    </source>
</evidence>
<sequence length="547" mass="59530">MTVIDLVRWLAETSLAVSILILLVLIIRKPFAKAFGARAAYALWLAPAARLFLPELKLLPAPVEMATAVFEPASVFYPTTTIIADAAPAFDWASLAAAVGLILWATVAFAWFSLKLELQARYRRERLAASKAPSLVLAEMAQAIARELGLRRTPVIRISKDDAAGPCVIGLFRPVVFLPAGFEDNYASREQRLALAHEIAHVARGDMAVMLAAFAFQALQWPNPLAHLSFRAFRTDQEAACDAFVLARCAKGNKAAGDYAAAILKSVRTGVKTPSHALALAHPVKERLMLLKSPKKSRLRLLAGAAAVSVFTAASLAATASYGFADEKSGEQEARAVANKTIKTTIITADGDETLNVEGVDGARKIQIEEENGARTVRIYDKDGELISENIYGPGADFPFKTVRITDEDGTEKELSIAGAKGDYMILGGDIDGEFHQLTKGMEKDVVFFSKSGKDGAMPHDFHAVGCDSEGDNLSVFVWKDEDGGDENETITREVLCLDDSEAGPEKRAEALRKTIKLMEEDAERRKEHIAKMKQELKKAEKEAKKK</sequence>
<dbReference type="AlphaFoldDB" id="A0A2S7JZ38"/>
<feature type="transmembrane region" description="Helical" evidence="2">
    <location>
        <begin position="6"/>
        <end position="27"/>
    </location>
</feature>
<dbReference type="Gene3D" id="3.30.2010.10">
    <property type="entry name" value="Metalloproteases ('zincins'), catalytic domain"/>
    <property type="match status" value="1"/>
</dbReference>
<organism evidence="4 5">
    <name type="scientific">Hyphococcus luteus</name>
    <dbReference type="NCBI Taxonomy" id="2058213"/>
    <lineage>
        <taxon>Bacteria</taxon>
        <taxon>Pseudomonadati</taxon>
        <taxon>Pseudomonadota</taxon>
        <taxon>Alphaproteobacteria</taxon>
        <taxon>Parvularculales</taxon>
        <taxon>Parvularculaceae</taxon>
        <taxon>Hyphococcus</taxon>
    </lineage>
</organism>
<gene>
    <name evidence="4" type="ORF">CW354_21265</name>
</gene>
<feature type="transmembrane region" description="Helical" evidence="2">
    <location>
        <begin position="92"/>
        <end position="114"/>
    </location>
</feature>
<comment type="caution">
    <text evidence="4">The sequence shown here is derived from an EMBL/GenBank/DDBJ whole genome shotgun (WGS) entry which is preliminary data.</text>
</comment>
<dbReference type="RefSeq" id="WP_104832116.1">
    <property type="nucleotide sequence ID" value="NZ_PJCH01000017.1"/>
</dbReference>
<protein>
    <recommendedName>
        <fullName evidence="3">Peptidase M56 domain-containing protein</fullName>
    </recommendedName>
</protein>
<evidence type="ECO:0000313" key="4">
    <source>
        <dbReference type="EMBL" id="PQA85476.1"/>
    </source>
</evidence>
<dbReference type="PANTHER" id="PTHR34978">
    <property type="entry name" value="POSSIBLE SENSOR-TRANSDUCER PROTEIN BLAR"/>
    <property type="match status" value="1"/>
</dbReference>
<feature type="domain" description="Peptidase M56" evidence="3">
    <location>
        <begin position="10"/>
        <end position="291"/>
    </location>
</feature>
<dbReference type="InterPro" id="IPR008756">
    <property type="entry name" value="Peptidase_M56"/>
</dbReference>
<name>A0A2S7JZ38_9PROT</name>
<evidence type="ECO:0000259" key="3">
    <source>
        <dbReference type="Pfam" id="PF05569"/>
    </source>
</evidence>
<dbReference type="PANTHER" id="PTHR34978:SF3">
    <property type="entry name" value="SLR0241 PROTEIN"/>
    <property type="match status" value="1"/>
</dbReference>
<keyword evidence="2" id="KW-0472">Membrane</keyword>